<dbReference type="AlphaFoldDB" id="A0A8E2ARM5"/>
<dbReference type="InterPro" id="IPR045338">
    <property type="entry name" value="DUF6535"/>
</dbReference>
<evidence type="ECO:0000313" key="4">
    <source>
        <dbReference type="Proteomes" id="UP000250043"/>
    </source>
</evidence>
<dbReference type="Proteomes" id="UP000250043">
    <property type="component" value="Unassembled WGS sequence"/>
</dbReference>
<proteinExistence type="predicted"/>
<feature type="domain" description="DUF6535" evidence="2">
    <location>
        <begin position="45"/>
        <end position="96"/>
    </location>
</feature>
<dbReference type="Pfam" id="PF20153">
    <property type="entry name" value="DUF6535"/>
    <property type="match status" value="1"/>
</dbReference>
<name>A0A8E2ARM5_9APHY</name>
<keyword evidence="4" id="KW-1185">Reference proteome</keyword>
<keyword evidence="1" id="KW-1133">Transmembrane helix</keyword>
<evidence type="ECO:0000259" key="2">
    <source>
        <dbReference type="Pfam" id="PF20153"/>
    </source>
</evidence>
<accession>A0A8E2ARM5</accession>
<gene>
    <name evidence="3" type="ORF">OBBRIDRAFT_796529</name>
</gene>
<dbReference type="EMBL" id="KV722498">
    <property type="protein sequence ID" value="OCH87110.1"/>
    <property type="molecule type" value="Genomic_DNA"/>
</dbReference>
<protein>
    <recommendedName>
        <fullName evidence="2">DUF6535 domain-containing protein</fullName>
    </recommendedName>
</protein>
<evidence type="ECO:0000256" key="1">
    <source>
        <dbReference type="SAM" id="Phobius"/>
    </source>
</evidence>
<keyword evidence="1" id="KW-0812">Transmembrane</keyword>
<sequence length="98" mass="10816">MDMKFNRAKASCSAPSAQECSCAGPDVDPMLCSSEKAAEEKDKAWAKCAEDLRQHDQELATEWKEQIDNLLVFAGIFSAVLTAFNVELYTQLNPDTTP</sequence>
<keyword evidence="1" id="KW-0472">Membrane</keyword>
<reference evidence="3 4" key="1">
    <citation type="submission" date="2016-07" db="EMBL/GenBank/DDBJ databases">
        <title>Draft genome of the white-rot fungus Obba rivulosa 3A-2.</title>
        <authorList>
            <consortium name="DOE Joint Genome Institute"/>
            <person name="Miettinen O."/>
            <person name="Riley R."/>
            <person name="Acob R."/>
            <person name="Barry K."/>
            <person name="Cullen D."/>
            <person name="De Vries R."/>
            <person name="Hainaut M."/>
            <person name="Hatakka A."/>
            <person name="Henrissat B."/>
            <person name="Hilden K."/>
            <person name="Kuo R."/>
            <person name="Labutti K."/>
            <person name="Lipzen A."/>
            <person name="Makela M.R."/>
            <person name="Sandor L."/>
            <person name="Spatafora J.W."/>
            <person name="Grigoriev I.V."/>
            <person name="Hibbett D.S."/>
        </authorList>
    </citation>
    <scope>NUCLEOTIDE SEQUENCE [LARGE SCALE GENOMIC DNA]</scope>
    <source>
        <strain evidence="3 4">3A-2</strain>
    </source>
</reference>
<feature type="transmembrane region" description="Helical" evidence="1">
    <location>
        <begin position="70"/>
        <end position="89"/>
    </location>
</feature>
<evidence type="ECO:0000313" key="3">
    <source>
        <dbReference type="EMBL" id="OCH87110.1"/>
    </source>
</evidence>
<dbReference type="OrthoDB" id="2753780at2759"/>
<organism evidence="3 4">
    <name type="scientific">Obba rivulosa</name>
    <dbReference type="NCBI Taxonomy" id="1052685"/>
    <lineage>
        <taxon>Eukaryota</taxon>
        <taxon>Fungi</taxon>
        <taxon>Dikarya</taxon>
        <taxon>Basidiomycota</taxon>
        <taxon>Agaricomycotina</taxon>
        <taxon>Agaricomycetes</taxon>
        <taxon>Polyporales</taxon>
        <taxon>Gelatoporiaceae</taxon>
        <taxon>Obba</taxon>
    </lineage>
</organism>